<evidence type="ECO:0000313" key="1">
    <source>
        <dbReference type="EMBL" id="KAJ3651898.1"/>
    </source>
</evidence>
<evidence type="ECO:0000313" key="2">
    <source>
        <dbReference type="Proteomes" id="UP001168821"/>
    </source>
</evidence>
<dbReference type="EMBL" id="JALNTZ010000005">
    <property type="protein sequence ID" value="KAJ3651898.1"/>
    <property type="molecule type" value="Genomic_DNA"/>
</dbReference>
<protein>
    <submittedName>
        <fullName evidence="1">Uncharacterized protein</fullName>
    </submittedName>
</protein>
<comment type="caution">
    <text evidence="1">The sequence shown here is derived from an EMBL/GenBank/DDBJ whole genome shotgun (WGS) entry which is preliminary data.</text>
</comment>
<gene>
    <name evidence="1" type="ORF">Zmor_017902</name>
</gene>
<sequence>MHKRRHITFLVEIRTGHCSSSVFLHRIGAQETKLCECGKIGTLNHIILDSPLVVRAPNFCATFRKSPLSVPFVFQFPLNPAWLQLLNLLHR</sequence>
<name>A0AA38I603_9CUCU</name>
<proteinExistence type="predicted"/>
<dbReference type="AlphaFoldDB" id="A0AA38I603"/>
<dbReference type="Proteomes" id="UP001168821">
    <property type="component" value="Unassembled WGS sequence"/>
</dbReference>
<organism evidence="1 2">
    <name type="scientific">Zophobas morio</name>
    <dbReference type="NCBI Taxonomy" id="2755281"/>
    <lineage>
        <taxon>Eukaryota</taxon>
        <taxon>Metazoa</taxon>
        <taxon>Ecdysozoa</taxon>
        <taxon>Arthropoda</taxon>
        <taxon>Hexapoda</taxon>
        <taxon>Insecta</taxon>
        <taxon>Pterygota</taxon>
        <taxon>Neoptera</taxon>
        <taxon>Endopterygota</taxon>
        <taxon>Coleoptera</taxon>
        <taxon>Polyphaga</taxon>
        <taxon>Cucujiformia</taxon>
        <taxon>Tenebrionidae</taxon>
        <taxon>Zophobas</taxon>
    </lineage>
</organism>
<reference evidence="1" key="1">
    <citation type="journal article" date="2023" name="G3 (Bethesda)">
        <title>Whole genome assemblies of Zophobas morio and Tenebrio molitor.</title>
        <authorList>
            <person name="Kaur S."/>
            <person name="Stinson S.A."/>
            <person name="diCenzo G.C."/>
        </authorList>
    </citation>
    <scope>NUCLEOTIDE SEQUENCE</scope>
    <source>
        <strain evidence="1">QUZm001</strain>
    </source>
</reference>
<accession>A0AA38I603</accession>
<keyword evidence="2" id="KW-1185">Reference proteome</keyword>